<dbReference type="VEuPathDB" id="TrichDB:TRFO_00849"/>
<organism evidence="4 5">
    <name type="scientific">Tritrichomonas foetus</name>
    <dbReference type="NCBI Taxonomy" id="1144522"/>
    <lineage>
        <taxon>Eukaryota</taxon>
        <taxon>Metamonada</taxon>
        <taxon>Parabasalia</taxon>
        <taxon>Tritrichomonadida</taxon>
        <taxon>Tritrichomonadidae</taxon>
        <taxon>Tritrichomonas</taxon>
    </lineage>
</organism>
<gene>
    <name evidence="4" type="ORF">TRFO_00849</name>
</gene>
<protein>
    <submittedName>
        <fullName evidence="4">Uncharacterized protein</fullName>
    </submittedName>
</protein>
<dbReference type="RefSeq" id="XP_068370729.1">
    <property type="nucleotide sequence ID" value="XM_068489748.1"/>
</dbReference>
<evidence type="ECO:0000313" key="4">
    <source>
        <dbReference type="EMBL" id="OHT17593.1"/>
    </source>
</evidence>
<dbReference type="PANTHER" id="PTHR19848">
    <property type="entry name" value="WD40 REPEAT PROTEIN"/>
    <property type="match status" value="1"/>
</dbReference>
<dbReference type="Proteomes" id="UP000179807">
    <property type="component" value="Unassembled WGS sequence"/>
</dbReference>
<dbReference type="EMBL" id="MLAK01000001">
    <property type="protein sequence ID" value="OHT17593.1"/>
    <property type="molecule type" value="Genomic_DNA"/>
</dbReference>
<dbReference type="AlphaFoldDB" id="A0A1J4L255"/>
<proteinExistence type="predicted"/>
<evidence type="ECO:0000256" key="1">
    <source>
        <dbReference type="ARBA" id="ARBA00022574"/>
    </source>
</evidence>
<keyword evidence="2" id="KW-0677">Repeat</keyword>
<dbReference type="SMART" id="SM00320">
    <property type="entry name" value="WD40"/>
    <property type="match status" value="5"/>
</dbReference>
<sequence>MRYTEQLNSQKDHSKKFRSFFMFCVGNEYYLEINNLLATPNASVESMLRIKSLRGALRKGNPKLFQFLLFRIVEIVDIAFGVSPSCDYEIQSNALYILKNSIPSFTSQLTTNRTYLLKLMSFIELNEPCNDLLLATFCSIFEFIVSSSSGFIFIHLPEKDMFISRLISHLIHNSVYNFLIFLSLSPNQVVIDYLTNSQAVLILMKSIGSDSIINERIFHILAKIVKNPKTSLLPNQLISGPFFEKSLIYSIDNCCTRGFECLINIHNFYPQKGCSTPFSNIVLSKSDKIRLLIEERADSFLMYKGYALKLLIYAINTQKIINNEITKLSKFLLDLFFQEPAHNKLHEAFYYLFNEIIRIDPNIVINLNIREKIAETYSNPPEIATFWGHLHEISRLILNARNELKHIPEFEQYVEDHYTLIENILTEDYGGDVPRLLNNNTFKIKDSYSSSSSSDGDDDFCENDDEKEIDNLQKWHQVEYESNQEINAKVSLNLQANLFVTDAPKTIIFGQGGLVIGIASEKSLEIFKLPDFSRVKTRKFDTSLLSFSFTRDESQFYCCFYNKITLFNLSDSNIVQAYCFEKANNVVMHDSSTRFCTFHDNGTIRIRQLPKNVEIATFQVEKGETISSVTFSKCGKYIIIGYESGLITLFDIDEQSPPFNFQGSNQRINSVFFDPIKNQLFTACNENALNRWGKENNIINILSSYNHKSNVLSIDVKDKWLVSGSYDHTFTMVNIQEDQMCYYIKAHLAPVICVAFASYREIFATASDDKTVKIWTYQNLRM</sequence>
<keyword evidence="5" id="KW-1185">Reference proteome</keyword>
<dbReference type="Pfam" id="PF00400">
    <property type="entry name" value="WD40"/>
    <property type="match status" value="2"/>
</dbReference>
<evidence type="ECO:0000256" key="2">
    <source>
        <dbReference type="ARBA" id="ARBA00022737"/>
    </source>
</evidence>
<dbReference type="Gene3D" id="2.130.10.10">
    <property type="entry name" value="YVTN repeat-like/Quinoprotein amine dehydrogenase"/>
    <property type="match status" value="2"/>
</dbReference>
<dbReference type="OrthoDB" id="7668193at2759"/>
<dbReference type="InterPro" id="IPR001680">
    <property type="entry name" value="WD40_rpt"/>
</dbReference>
<dbReference type="InterPro" id="IPR036322">
    <property type="entry name" value="WD40_repeat_dom_sf"/>
</dbReference>
<comment type="caution">
    <text evidence="4">The sequence shown here is derived from an EMBL/GenBank/DDBJ whole genome shotgun (WGS) entry which is preliminary data.</text>
</comment>
<name>A0A1J4L255_9EUKA</name>
<evidence type="ECO:0000256" key="3">
    <source>
        <dbReference type="PROSITE-ProRule" id="PRU00221"/>
    </source>
</evidence>
<dbReference type="PANTHER" id="PTHR19848:SF8">
    <property type="entry name" value="F-BOX AND WD REPEAT DOMAIN CONTAINING 7"/>
    <property type="match status" value="1"/>
</dbReference>
<evidence type="ECO:0000313" key="5">
    <source>
        <dbReference type="Proteomes" id="UP000179807"/>
    </source>
</evidence>
<dbReference type="PROSITE" id="PS50294">
    <property type="entry name" value="WD_REPEATS_REGION"/>
    <property type="match status" value="1"/>
</dbReference>
<dbReference type="InterPro" id="IPR015943">
    <property type="entry name" value="WD40/YVTN_repeat-like_dom_sf"/>
</dbReference>
<accession>A0A1J4L255</accession>
<keyword evidence="1 3" id="KW-0853">WD repeat</keyword>
<feature type="repeat" description="WD" evidence="3">
    <location>
        <begin position="744"/>
        <end position="782"/>
    </location>
</feature>
<dbReference type="PROSITE" id="PS50082">
    <property type="entry name" value="WD_REPEATS_2"/>
    <property type="match status" value="1"/>
</dbReference>
<dbReference type="SUPFAM" id="SSF50978">
    <property type="entry name" value="WD40 repeat-like"/>
    <property type="match status" value="1"/>
</dbReference>
<dbReference type="GeneID" id="94824452"/>
<reference evidence="4" key="1">
    <citation type="submission" date="2016-10" db="EMBL/GenBank/DDBJ databases">
        <authorList>
            <person name="Benchimol M."/>
            <person name="Almeida L.G."/>
            <person name="Vasconcelos A.T."/>
            <person name="Perreira-Neves A."/>
            <person name="Rosa I.A."/>
            <person name="Tasca T."/>
            <person name="Bogo M.R."/>
            <person name="de Souza W."/>
        </authorList>
    </citation>
    <scope>NUCLEOTIDE SEQUENCE [LARGE SCALE GENOMIC DNA]</scope>
    <source>
        <strain evidence="4">K</strain>
    </source>
</reference>